<protein>
    <submittedName>
        <fullName evidence="2">Uncharacterized protein</fullName>
    </submittedName>
</protein>
<dbReference type="Pfam" id="PF07816">
    <property type="entry name" value="DUF1645"/>
    <property type="match status" value="1"/>
</dbReference>
<dbReference type="Proteomes" id="UP001418222">
    <property type="component" value="Unassembled WGS sequence"/>
</dbReference>
<keyword evidence="3" id="KW-1185">Reference proteome</keyword>
<evidence type="ECO:0000256" key="1">
    <source>
        <dbReference type="SAM" id="MobiDB-lite"/>
    </source>
</evidence>
<dbReference type="EMBL" id="JBBWWQ010000004">
    <property type="protein sequence ID" value="KAK8948398.1"/>
    <property type="molecule type" value="Genomic_DNA"/>
</dbReference>
<evidence type="ECO:0000313" key="2">
    <source>
        <dbReference type="EMBL" id="KAK8948398.1"/>
    </source>
</evidence>
<comment type="caution">
    <text evidence="2">The sequence shown here is derived from an EMBL/GenBank/DDBJ whole genome shotgun (WGS) entry which is preliminary data.</text>
</comment>
<dbReference type="PANTHER" id="PTHR33095:SF127">
    <property type="entry name" value="OS05G0578100 PROTEIN"/>
    <property type="match status" value="1"/>
</dbReference>
<reference evidence="2 3" key="1">
    <citation type="journal article" date="2022" name="Nat. Plants">
        <title>Genomes of leafy and leafless Platanthera orchids illuminate the evolution of mycoheterotrophy.</title>
        <authorList>
            <person name="Li M.H."/>
            <person name="Liu K.W."/>
            <person name="Li Z."/>
            <person name="Lu H.C."/>
            <person name="Ye Q.L."/>
            <person name="Zhang D."/>
            <person name="Wang J.Y."/>
            <person name="Li Y.F."/>
            <person name="Zhong Z.M."/>
            <person name="Liu X."/>
            <person name="Yu X."/>
            <person name="Liu D.K."/>
            <person name="Tu X.D."/>
            <person name="Liu B."/>
            <person name="Hao Y."/>
            <person name="Liao X.Y."/>
            <person name="Jiang Y.T."/>
            <person name="Sun W.H."/>
            <person name="Chen J."/>
            <person name="Chen Y.Q."/>
            <person name="Ai Y."/>
            <person name="Zhai J.W."/>
            <person name="Wu S.S."/>
            <person name="Zhou Z."/>
            <person name="Hsiao Y.Y."/>
            <person name="Wu W.L."/>
            <person name="Chen Y.Y."/>
            <person name="Lin Y.F."/>
            <person name="Hsu J.L."/>
            <person name="Li C.Y."/>
            <person name="Wang Z.W."/>
            <person name="Zhao X."/>
            <person name="Zhong W.Y."/>
            <person name="Ma X.K."/>
            <person name="Ma L."/>
            <person name="Huang J."/>
            <person name="Chen G.Z."/>
            <person name="Huang M.Z."/>
            <person name="Huang L."/>
            <person name="Peng D.H."/>
            <person name="Luo Y.B."/>
            <person name="Zou S.Q."/>
            <person name="Chen S.P."/>
            <person name="Lan S."/>
            <person name="Tsai W.C."/>
            <person name="Van de Peer Y."/>
            <person name="Liu Z.J."/>
        </authorList>
    </citation>
    <scope>NUCLEOTIDE SEQUENCE [LARGE SCALE GENOMIC DNA]</scope>
    <source>
        <strain evidence="2">Lor287</strain>
    </source>
</reference>
<dbReference type="AlphaFoldDB" id="A0AAP0BQV5"/>
<feature type="compositionally biased region" description="Basic and acidic residues" evidence="1">
    <location>
        <begin position="1"/>
        <end position="16"/>
    </location>
</feature>
<accession>A0AAP0BQV5</accession>
<organism evidence="2 3">
    <name type="scientific">Platanthera zijinensis</name>
    <dbReference type="NCBI Taxonomy" id="2320716"/>
    <lineage>
        <taxon>Eukaryota</taxon>
        <taxon>Viridiplantae</taxon>
        <taxon>Streptophyta</taxon>
        <taxon>Embryophyta</taxon>
        <taxon>Tracheophyta</taxon>
        <taxon>Spermatophyta</taxon>
        <taxon>Magnoliopsida</taxon>
        <taxon>Liliopsida</taxon>
        <taxon>Asparagales</taxon>
        <taxon>Orchidaceae</taxon>
        <taxon>Orchidoideae</taxon>
        <taxon>Orchideae</taxon>
        <taxon>Orchidinae</taxon>
        <taxon>Platanthera</taxon>
    </lineage>
</organism>
<evidence type="ECO:0000313" key="3">
    <source>
        <dbReference type="Proteomes" id="UP001418222"/>
    </source>
</evidence>
<dbReference type="InterPro" id="IPR012442">
    <property type="entry name" value="DUF1645_plant"/>
</dbReference>
<gene>
    <name evidence="2" type="ORF">KSP39_PZI005312</name>
</gene>
<feature type="compositionally biased region" description="Low complexity" evidence="1">
    <location>
        <begin position="151"/>
        <end position="166"/>
    </location>
</feature>
<name>A0AAP0BQV5_9ASPA</name>
<feature type="region of interest" description="Disordered" evidence="1">
    <location>
        <begin position="151"/>
        <end position="175"/>
    </location>
</feature>
<feature type="compositionally biased region" description="Acidic residues" evidence="1">
    <location>
        <begin position="51"/>
        <end position="63"/>
    </location>
</feature>
<proteinExistence type="predicted"/>
<sequence length="286" mass="30700">MSRSEEGKMSEGRENDPPVTPPDGDRPYAYSPQRISSVPAFAASATSDEVAPGDDKDDDDDEFEFSSVFENLETHPTIAADELFSEGKIRPAYPVFNRDLLLGGVGEKLGRQPLLQLLIEERGASVSPSSSLLGDDLAGIPPGTYCVWKPGSAAQSPGSSAHSPGPVRKSSSTGSSCKRLLRGLMVGRSYSDGKEKFMFLAAEEKIPSTEKERTAEGKRKGKGKNGSEMDLMTAYRMYYGQNSHWSAAANGAGGGGGSRRSYLPYKPGIVGFFSSMNGFSRVHHPF</sequence>
<dbReference type="PANTHER" id="PTHR33095">
    <property type="entry name" value="OS07G0619500 PROTEIN"/>
    <property type="match status" value="1"/>
</dbReference>
<feature type="region of interest" description="Disordered" evidence="1">
    <location>
        <begin position="1"/>
        <end position="63"/>
    </location>
</feature>